<keyword evidence="2" id="KW-1185">Reference proteome</keyword>
<name>A0A2P5HGH3_DIAHE</name>
<organism evidence="1 2">
    <name type="scientific">Diaporthe helianthi</name>
    <dbReference type="NCBI Taxonomy" id="158607"/>
    <lineage>
        <taxon>Eukaryota</taxon>
        <taxon>Fungi</taxon>
        <taxon>Dikarya</taxon>
        <taxon>Ascomycota</taxon>
        <taxon>Pezizomycotina</taxon>
        <taxon>Sordariomycetes</taxon>
        <taxon>Sordariomycetidae</taxon>
        <taxon>Diaporthales</taxon>
        <taxon>Diaporthaceae</taxon>
        <taxon>Diaporthe</taxon>
    </lineage>
</organism>
<evidence type="ECO:0000313" key="2">
    <source>
        <dbReference type="Proteomes" id="UP000094444"/>
    </source>
</evidence>
<sequence length="97" mass="10646">MLASACATPTNGPDYPPYFCLVFFDNNNNSGGIGNISNFILTPLRYAIEGTREYLGRGFAEACPRIAIYSDDPADLLCLDVRKPDGRRVGPNQSRSR</sequence>
<dbReference type="AlphaFoldDB" id="A0A2P5HGH3"/>
<proteinExistence type="predicted"/>
<dbReference type="EMBL" id="MAVT02002390">
    <property type="protein sequence ID" value="POS69344.1"/>
    <property type="molecule type" value="Genomic_DNA"/>
</dbReference>
<dbReference type="Proteomes" id="UP000094444">
    <property type="component" value="Unassembled WGS sequence"/>
</dbReference>
<gene>
    <name evidence="1" type="ORF">DHEL01_v212261</name>
</gene>
<protein>
    <submittedName>
        <fullName evidence="1">Uncharacterized protein</fullName>
    </submittedName>
</protein>
<comment type="caution">
    <text evidence="1">The sequence shown here is derived from an EMBL/GenBank/DDBJ whole genome shotgun (WGS) entry which is preliminary data.</text>
</comment>
<reference evidence="1" key="1">
    <citation type="submission" date="2017-09" db="EMBL/GenBank/DDBJ databases">
        <title>Polyketide synthases of a Diaporthe helianthi virulent isolate.</title>
        <authorList>
            <person name="Baroncelli R."/>
        </authorList>
    </citation>
    <scope>NUCLEOTIDE SEQUENCE [LARGE SCALE GENOMIC DNA]</scope>
    <source>
        <strain evidence="1">7/96</strain>
    </source>
</reference>
<dbReference type="InParanoid" id="A0A2P5HGH3"/>
<accession>A0A2P5HGH3</accession>
<evidence type="ECO:0000313" key="1">
    <source>
        <dbReference type="EMBL" id="POS69344.1"/>
    </source>
</evidence>